<evidence type="ECO:0000313" key="1">
    <source>
        <dbReference type="EMBL" id="MBB1261040.1"/>
    </source>
</evidence>
<dbReference type="EMBL" id="VJYK02000077">
    <property type="protein sequence ID" value="MQS02193.1"/>
    <property type="molecule type" value="Genomic_DNA"/>
</dbReference>
<proteinExistence type="predicted"/>
<reference evidence="4" key="2">
    <citation type="submission" date="2020-05" db="EMBL/GenBank/DDBJ databases">
        <title>Classification of alakaliphilic streptomycetes isolated from an alkaline soil next to Lonar Crater, India and a proposal for the recognition of Streptomyces alkaliterrae sp. nov.</title>
        <authorList>
            <person name="Golinska P."/>
        </authorList>
    </citation>
    <scope>NUCLEOTIDE SEQUENCE [LARGE SCALE GENOMIC DNA]</scope>
    <source>
        <strain evidence="4">OF8</strain>
    </source>
</reference>
<dbReference type="RefSeq" id="WP_143647657.1">
    <property type="nucleotide sequence ID" value="NZ_JABJXA010000137.1"/>
</dbReference>
<name>A0A5P0YPB0_9ACTN</name>
<dbReference type="Pfam" id="PF14435">
    <property type="entry name" value="SUKH-4"/>
    <property type="match status" value="1"/>
</dbReference>
<dbReference type="AlphaFoldDB" id="A0A5P0YPB0"/>
<reference evidence="1" key="3">
    <citation type="journal article" name="Syst. Appl. Microbiol.">
        <title>Streptomyces alkaliterrae sp. nov., isolated from an alkaline soil, and emended descriptions of Streptomyces alkaliphilus, Streptomyces calidiresistens and Streptomyces durbertensis.</title>
        <authorList>
            <person name="Swiecimska M."/>
            <person name="Golinska P."/>
            <person name="Nouioui I."/>
            <person name="Wypij M."/>
            <person name="Rai M."/>
            <person name="Sangal V."/>
            <person name="Goodfellow M."/>
        </authorList>
    </citation>
    <scope>NUCLEOTIDE SEQUENCE</scope>
    <source>
        <strain evidence="1">OF8</strain>
    </source>
</reference>
<protein>
    <submittedName>
        <fullName evidence="1">SUKH-4 family immunity protein</fullName>
    </submittedName>
</protein>
<dbReference type="Proteomes" id="UP000517765">
    <property type="component" value="Unassembled WGS sequence"/>
</dbReference>
<dbReference type="OrthoDB" id="3860495at2"/>
<dbReference type="EMBL" id="JABJXA010000137">
    <property type="protein sequence ID" value="MBB1261040.1"/>
    <property type="molecule type" value="Genomic_DNA"/>
</dbReference>
<accession>A0A5P0YPB0</accession>
<gene>
    <name evidence="2" type="ORF">FNX44_009960</name>
    <name evidence="1" type="ORF">H3147_19750</name>
</gene>
<sequence length="621" mass="67023">MEELAGRVDGAVLVDCADLPAAEVVRRVLVGLGARPGAGSLVADARQARRGGVVMLTNLHWAGSVVTSNEAGRVVSSLRPLRQFARHQIRFVVERAAPRPWVFVPSRNEVVLAAAEGEGGDRSAWAAGLLDRHPELGALAVAELRRVPVEVWAELCGLLGAVTSVGALSAKVEAGPELRDMLDLDAERGVVRFRRESYRELLRGAGSVDHGLVVRFLRERMSVEDGGPWSVNGVLGRYTSRTLAGHAVRAGTLEELLRDGRALAEVDPNALAHALAVAWPRGVPQGGLPADVHYLERLGVTGTPQNEWVAWLQHAAVTRGDLELAEALNESRVVPLWRTVWSRCRPYGSFGGLRTAEGLVPGPLPDGVEPSDLLDSDSWPLPDPGPPIRDIHGSLPGFDQRPLGGDRWLVTGPPGVFAVESAPVQRDESALSELPEPYPVPITRAAPWTCPAEAFAVGGPSRHWLEGTFGPGSCRRLAPDRLPDALVHEKGRDLLTDVGLPALHRHLPWLTTLDLASEPLQQEGSRFAIGVWTGGAIWLDGDTGALHLDPRSGYSDDLLTGSLNTLLVLLRLYHEFLISDFTTEHEREDARRSLVGWAEEIEPATVEADAWRQALAGDLDG</sequence>
<organism evidence="2 3">
    <name type="scientific">Streptomyces alkaliterrae</name>
    <dbReference type="NCBI Taxonomy" id="2213162"/>
    <lineage>
        <taxon>Bacteria</taxon>
        <taxon>Bacillati</taxon>
        <taxon>Actinomycetota</taxon>
        <taxon>Actinomycetes</taxon>
        <taxon>Kitasatosporales</taxon>
        <taxon>Streptomycetaceae</taxon>
        <taxon>Streptomyces</taxon>
    </lineage>
</organism>
<comment type="caution">
    <text evidence="2">The sequence shown here is derived from an EMBL/GenBank/DDBJ whole genome shotgun (WGS) entry which is preliminary data.</text>
</comment>
<reference evidence="2 3" key="1">
    <citation type="submission" date="2019-10" db="EMBL/GenBank/DDBJ databases">
        <title>Streptomyces sp. nov., a novel actinobacterium isolated from alkaline environment.</title>
        <authorList>
            <person name="Golinska P."/>
        </authorList>
    </citation>
    <scope>NUCLEOTIDE SEQUENCE [LARGE SCALE GENOMIC DNA]</scope>
    <source>
        <strain evidence="2 3">OF1</strain>
    </source>
</reference>
<dbReference type="Proteomes" id="UP000320857">
    <property type="component" value="Unassembled WGS sequence"/>
</dbReference>
<evidence type="ECO:0000313" key="2">
    <source>
        <dbReference type="EMBL" id="MQS02193.1"/>
    </source>
</evidence>
<evidence type="ECO:0000313" key="4">
    <source>
        <dbReference type="Proteomes" id="UP000517765"/>
    </source>
</evidence>
<keyword evidence="3" id="KW-1185">Reference proteome</keyword>
<dbReference type="InterPro" id="IPR025851">
    <property type="entry name" value="SUKH-4"/>
</dbReference>
<evidence type="ECO:0000313" key="3">
    <source>
        <dbReference type="Proteomes" id="UP000320857"/>
    </source>
</evidence>